<dbReference type="GO" id="GO:0016740">
    <property type="term" value="F:transferase activity"/>
    <property type="evidence" value="ECO:0007669"/>
    <property type="project" value="UniProtKB-KW"/>
</dbReference>
<dbReference type="Proteomes" id="UP001169823">
    <property type="component" value="Unassembled WGS sequence"/>
</dbReference>
<dbReference type="Gene3D" id="3.90.550.10">
    <property type="entry name" value="Spore Coat Polysaccharide Biosynthesis Protein SpsA, Chain A"/>
    <property type="match status" value="1"/>
</dbReference>
<dbReference type="EMBL" id="JAUOPJ010000009">
    <property type="protein sequence ID" value="MDO6457716.1"/>
    <property type="molecule type" value="Genomic_DNA"/>
</dbReference>
<sequence>MTHNRLDKHLRITVAALTRRRPQMVQSLLVSWGKMDLPENCDVRCLIVENDDEPHMRPVITAQPVLNNGVALDYVLETEAGIPFGRNRAAKEALAHGDDLLVFVDDDETVAQDWLVKLVNGYRNSDAVLLGGPVRIAPPSVKLTSLQTAIHDSLIRRHQKKEKRAQEKAARSTNPNITAATNNWIAETRLFSEENIWFDENMRFTGGTDTKLYQTVKAKGFITGWIEDAYVYETLPVKRLSFRYQFQRAKDHGNNSFNLKMIQKPQSRYTIFLRIPTKVIQLTLLTLSIPFTRGDALLKLAHKSGTFYGKLGAALGRRSQHYKKTTGH</sequence>
<reference evidence="1" key="1">
    <citation type="submission" date="2023-07" db="EMBL/GenBank/DDBJ databases">
        <title>Genome content predicts the carbon catabolic preferences of heterotrophic bacteria.</title>
        <authorList>
            <person name="Gralka M."/>
        </authorList>
    </citation>
    <scope>NUCLEOTIDE SEQUENCE</scope>
    <source>
        <strain evidence="1">I2M02</strain>
    </source>
</reference>
<evidence type="ECO:0000313" key="1">
    <source>
        <dbReference type="EMBL" id="MDO6457716.1"/>
    </source>
</evidence>
<name>A0AAW7XTW9_9RHOB</name>
<proteinExistence type="predicted"/>
<dbReference type="RefSeq" id="WP_303483452.1">
    <property type="nucleotide sequence ID" value="NZ_JAUOPJ010000009.1"/>
</dbReference>
<dbReference type="SUPFAM" id="SSF53448">
    <property type="entry name" value="Nucleotide-diphospho-sugar transferases"/>
    <property type="match status" value="1"/>
</dbReference>
<dbReference type="AlphaFoldDB" id="A0AAW7XTW9"/>
<accession>A0AAW7XTW9</accession>
<organism evidence="1 2">
    <name type="scientific">Celeribacter halophilus</name>
    <dbReference type="NCBI Taxonomy" id="576117"/>
    <lineage>
        <taxon>Bacteria</taxon>
        <taxon>Pseudomonadati</taxon>
        <taxon>Pseudomonadota</taxon>
        <taxon>Alphaproteobacteria</taxon>
        <taxon>Rhodobacterales</taxon>
        <taxon>Roseobacteraceae</taxon>
        <taxon>Celeribacter</taxon>
    </lineage>
</organism>
<evidence type="ECO:0000313" key="2">
    <source>
        <dbReference type="Proteomes" id="UP001169823"/>
    </source>
</evidence>
<dbReference type="InterPro" id="IPR029044">
    <property type="entry name" value="Nucleotide-diphossugar_trans"/>
</dbReference>
<protein>
    <submittedName>
        <fullName evidence="1">Glycosyl transferase</fullName>
    </submittedName>
</protein>
<keyword evidence="1" id="KW-0808">Transferase</keyword>
<gene>
    <name evidence="1" type="ORF">Q4494_11550</name>
</gene>
<comment type="caution">
    <text evidence="1">The sequence shown here is derived from an EMBL/GenBank/DDBJ whole genome shotgun (WGS) entry which is preliminary data.</text>
</comment>